<sequence length="159" mass="15756">MASSLVFFLAIALAATISSAFPINIPTNFSEIQNFQLPRSLTNPNVGVSIDDSVSLSVDPRTGEVNLAGGVSQGFGVDAGIFTKTMGNSVTFTSGKGQASGGGSGSAVSNGGATGSGFIFARVPTVANGLAFSKAQSLTKGIGQFGRGTGSAAGMVGKR</sequence>
<evidence type="ECO:0000313" key="3">
    <source>
        <dbReference type="Proteomes" id="UP000192578"/>
    </source>
</evidence>
<feature type="chain" id="PRO_5010726150" evidence="1">
    <location>
        <begin position="21"/>
        <end position="159"/>
    </location>
</feature>
<organism evidence="2 3">
    <name type="scientific">Hypsibius exemplaris</name>
    <name type="common">Freshwater tardigrade</name>
    <dbReference type="NCBI Taxonomy" id="2072580"/>
    <lineage>
        <taxon>Eukaryota</taxon>
        <taxon>Metazoa</taxon>
        <taxon>Ecdysozoa</taxon>
        <taxon>Tardigrada</taxon>
        <taxon>Eutardigrada</taxon>
        <taxon>Parachela</taxon>
        <taxon>Hypsibioidea</taxon>
        <taxon>Hypsibiidae</taxon>
        <taxon>Hypsibius</taxon>
    </lineage>
</organism>
<name>A0A1W0WNQ5_HYPEX</name>
<keyword evidence="1" id="KW-0732">Signal</keyword>
<dbReference type="Proteomes" id="UP000192578">
    <property type="component" value="Unassembled WGS sequence"/>
</dbReference>
<accession>A0A1W0WNQ5</accession>
<dbReference type="OrthoDB" id="10066526at2759"/>
<dbReference type="AlphaFoldDB" id="A0A1W0WNQ5"/>
<evidence type="ECO:0000256" key="1">
    <source>
        <dbReference type="SAM" id="SignalP"/>
    </source>
</evidence>
<comment type="caution">
    <text evidence="2">The sequence shown here is derived from an EMBL/GenBank/DDBJ whole genome shotgun (WGS) entry which is preliminary data.</text>
</comment>
<evidence type="ECO:0000313" key="2">
    <source>
        <dbReference type="EMBL" id="OQV16787.1"/>
    </source>
</evidence>
<gene>
    <name evidence="2" type="ORF">BV898_09143</name>
</gene>
<reference evidence="3" key="1">
    <citation type="submission" date="2017-01" db="EMBL/GenBank/DDBJ databases">
        <title>Comparative genomics of anhydrobiosis in the tardigrade Hypsibius dujardini.</title>
        <authorList>
            <person name="Yoshida Y."/>
            <person name="Koutsovoulos G."/>
            <person name="Laetsch D."/>
            <person name="Stevens L."/>
            <person name="Kumar S."/>
            <person name="Horikawa D."/>
            <person name="Ishino K."/>
            <person name="Komine S."/>
            <person name="Tomita M."/>
            <person name="Blaxter M."/>
            <person name="Arakawa K."/>
        </authorList>
    </citation>
    <scope>NUCLEOTIDE SEQUENCE [LARGE SCALE GENOMIC DNA]</scope>
    <source>
        <strain evidence="3">Z151</strain>
    </source>
</reference>
<proteinExistence type="predicted"/>
<protein>
    <submittedName>
        <fullName evidence="2">Uncharacterized protein</fullName>
    </submittedName>
</protein>
<dbReference type="EMBL" id="MTYJ01000070">
    <property type="protein sequence ID" value="OQV16787.1"/>
    <property type="molecule type" value="Genomic_DNA"/>
</dbReference>
<keyword evidence="3" id="KW-1185">Reference proteome</keyword>
<feature type="signal peptide" evidence="1">
    <location>
        <begin position="1"/>
        <end position="20"/>
    </location>
</feature>